<feature type="binding site" evidence="7">
    <location>
        <position position="252"/>
    </location>
    <ligand>
        <name>4-imidazolone-5-propanoate</name>
        <dbReference type="ChEBI" id="CHEBI:77893"/>
    </ligand>
</feature>
<feature type="binding site" evidence="7">
    <location>
        <position position="79"/>
    </location>
    <ligand>
        <name>Fe(3+)</name>
        <dbReference type="ChEBI" id="CHEBI:29034"/>
    </ligand>
</feature>
<dbReference type="SUPFAM" id="SSF51338">
    <property type="entry name" value="Composite domain of metallo-dependent hydrolases"/>
    <property type="match status" value="1"/>
</dbReference>
<dbReference type="SUPFAM" id="SSF51556">
    <property type="entry name" value="Metallo-dependent hydrolases"/>
    <property type="match status" value="1"/>
</dbReference>
<evidence type="ECO:0000256" key="1">
    <source>
        <dbReference type="ARBA" id="ARBA00012864"/>
    </source>
</evidence>
<comment type="caution">
    <text evidence="9">The sequence shown here is derived from an EMBL/GenBank/DDBJ whole genome shotgun (WGS) entry which is preliminary data.</text>
</comment>
<dbReference type="Gene3D" id="3.20.20.140">
    <property type="entry name" value="Metal-dependent hydrolases"/>
    <property type="match status" value="1"/>
</dbReference>
<feature type="binding site" evidence="7">
    <location>
        <position position="151"/>
    </location>
    <ligand>
        <name>4-imidazolone-5-propanoate</name>
        <dbReference type="ChEBI" id="CHEBI:77893"/>
    </ligand>
</feature>
<organism evidence="9 10">
    <name type="scientific">Flaviaesturariibacter amylovorans</name>
    <dbReference type="NCBI Taxonomy" id="1084520"/>
    <lineage>
        <taxon>Bacteria</taxon>
        <taxon>Pseudomonadati</taxon>
        <taxon>Bacteroidota</taxon>
        <taxon>Chitinophagia</taxon>
        <taxon>Chitinophagales</taxon>
        <taxon>Chitinophagaceae</taxon>
        <taxon>Flaviaestuariibacter</taxon>
    </lineage>
</organism>
<comment type="cofactor">
    <cofactor evidence="7">
        <name>Zn(2+)</name>
        <dbReference type="ChEBI" id="CHEBI:29105"/>
    </cofactor>
    <cofactor evidence="7">
        <name>Fe(3+)</name>
        <dbReference type="ChEBI" id="CHEBI:29034"/>
    </cofactor>
    <text evidence="7">Binds 1 zinc or iron ion per subunit.</text>
</comment>
<evidence type="ECO:0000256" key="4">
    <source>
        <dbReference type="ARBA" id="ARBA00022808"/>
    </source>
</evidence>
<keyword evidence="7" id="KW-0963">Cytoplasm</keyword>
<dbReference type="RefSeq" id="WP_345255758.1">
    <property type="nucleotide sequence ID" value="NZ_BAABGY010000007.1"/>
</dbReference>
<sequence>MALLITNIRQLINTHNETVPRRGAALADLPVTENAWLLVEGDRIAAFGPMSELPEAYRKAGAEVDAGGGLVLPSWCDSHTHLVFAGSRESEFVDKIRGLSYADIAARGGGILNSTRRLNETSEDELFRQSWARLQEVLRLGTGALEIKSGYGLTVAGELKMLRVIRRLRGQAPVPIKATFLGAHSIPPEYKEDREGYIRLIIDDMLPRIAGEGLADYIDVFCEEGFYTPEETVRICNAGAGYGLKAKIHANQLAVSGGVQAGIAVGALSVDHLESMDDAALEALAVSDTIGTLLPTAAYFLRMPFQPARRLIDAGCAIALASDFNPGSSPSGNMNAVLSMSCIAMRMLPEEAVQAATFNGACAMDLQHEVGTIAVGKKANLILTRPIPSLAYLPYAFGSNLIERVLVNGEWLT</sequence>
<evidence type="ECO:0000256" key="3">
    <source>
        <dbReference type="ARBA" id="ARBA00022801"/>
    </source>
</evidence>
<evidence type="ECO:0000256" key="2">
    <source>
        <dbReference type="ARBA" id="ARBA00022723"/>
    </source>
</evidence>
<dbReference type="InterPro" id="IPR032466">
    <property type="entry name" value="Metal_Hydrolase"/>
</dbReference>
<comment type="catalytic activity">
    <reaction evidence="7">
        <text>4-imidazolone-5-propanoate + H2O = N-formimidoyl-L-glutamate</text>
        <dbReference type="Rhea" id="RHEA:23660"/>
        <dbReference type="ChEBI" id="CHEBI:15377"/>
        <dbReference type="ChEBI" id="CHEBI:58928"/>
        <dbReference type="ChEBI" id="CHEBI:77893"/>
        <dbReference type="EC" id="3.5.2.7"/>
    </reaction>
</comment>
<evidence type="ECO:0000313" key="9">
    <source>
        <dbReference type="EMBL" id="GAA4330694.1"/>
    </source>
</evidence>
<accession>A0ABP8GVW2</accession>
<dbReference type="PANTHER" id="PTHR42752:SF1">
    <property type="entry name" value="IMIDAZOLONEPROPIONASE-RELATED"/>
    <property type="match status" value="1"/>
</dbReference>
<keyword evidence="10" id="KW-1185">Reference proteome</keyword>
<evidence type="ECO:0000313" key="10">
    <source>
        <dbReference type="Proteomes" id="UP001501725"/>
    </source>
</evidence>
<dbReference type="Gene3D" id="2.30.40.10">
    <property type="entry name" value="Urease, subunit C, domain 1"/>
    <property type="match status" value="1"/>
</dbReference>
<comment type="pathway">
    <text evidence="7">Amino-acid degradation; L-histidine degradation into L-glutamate; N-formimidoyl-L-glutamate from L-histidine: step 3/3.</text>
</comment>
<feature type="binding site" evidence="7">
    <location>
        <position position="79"/>
    </location>
    <ligand>
        <name>Zn(2+)</name>
        <dbReference type="ChEBI" id="CHEBI:29105"/>
    </ligand>
</feature>
<keyword evidence="2 7" id="KW-0479">Metal-binding</keyword>
<reference evidence="10" key="1">
    <citation type="journal article" date="2019" name="Int. J. Syst. Evol. Microbiol.">
        <title>The Global Catalogue of Microorganisms (GCM) 10K type strain sequencing project: providing services to taxonomists for standard genome sequencing and annotation.</title>
        <authorList>
            <consortium name="The Broad Institute Genomics Platform"/>
            <consortium name="The Broad Institute Genome Sequencing Center for Infectious Disease"/>
            <person name="Wu L."/>
            <person name="Ma J."/>
        </authorList>
    </citation>
    <scope>NUCLEOTIDE SEQUENCE [LARGE SCALE GENOMIC DNA]</scope>
    <source>
        <strain evidence="10">JCM 17919</strain>
    </source>
</reference>
<dbReference type="Proteomes" id="UP001501725">
    <property type="component" value="Unassembled WGS sequence"/>
</dbReference>
<comment type="function">
    <text evidence="7">Catalyzes the hydrolytic cleavage of the carbon-nitrogen bond in imidazolone-5-propanoate to yield N-formimidoyl-L-glutamate. It is the third step in the universal histidine degradation pathway.</text>
</comment>
<feature type="binding site" evidence="7">
    <location>
        <position position="327"/>
    </location>
    <ligand>
        <name>N-formimidoyl-L-glutamate</name>
        <dbReference type="ChEBI" id="CHEBI:58928"/>
    </ligand>
</feature>
<dbReference type="PANTHER" id="PTHR42752">
    <property type="entry name" value="IMIDAZOLONEPROPIONASE"/>
    <property type="match status" value="1"/>
</dbReference>
<dbReference type="NCBIfam" id="TIGR01224">
    <property type="entry name" value="hutI"/>
    <property type="match status" value="1"/>
</dbReference>
<feature type="binding site" evidence="7">
    <location>
        <position position="325"/>
    </location>
    <ligand>
        <name>N-formimidoyl-L-glutamate</name>
        <dbReference type="ChEBI" id="CHEBI:58928"/>
    </ligand>
</feature>
<evidence type="ECO:0000259" key="8">
    <source>
        <dbReference type="Pfam" id="PF01979"/>
    </source>
</evidence>
<evidence type="ECO:0000256" key="5">
    <source>
        <dbReference type="ARBA" id="ARBA00022833"/>
    </source>
</evidence>
<name>A0ABP8GVW2_9BACT</name>
<feature type="binding site" evidence="7">
    <location>
        <position position="81"/>
    </location>
    <ligand>
        <name>Zn(2+)</name>
        <dbReference type="ChEBI" id="CHEBI:29105"/>
    </ligand>
</feature>
<dbReference type="Pfam" id="PF01979">
    <property type="entry name" value="Amidohydro_1"/>
    <property type="match status" value="1"/>
</dbReference>
<feature type="domain" description="Amidohydrolase-related" evidence="8">
    <location>
        <begin position="260"/>
        <end position="411"/>
    </location>
</feature>
<feature type="binding site" evidence="7">
    <location>
        <position position="323"/>
    </location>
    <ligand>
        <name>Zn(2+)</name>
        <dbReference type="ChEBI" id="CHEBI:29105"/>
    </ligand>
</feature>
<keyword evidence="3 7" id="KW-0378">Hydrolase</keyword>
<feature type="binding site" evidence="7">
    <location>
        <position position="81"/>
    </location>
    <ligand>
        <name>Fe(3+)</name>
        <dbReference type="ChEBI" id="CHEBI:29034"/>
    </ligand>
</feature>
<feature type="binding site" evidence="7">
    <location>
        <position position="249"/>
    </location>
    <ligand>
        <name>Zn(2+)</name>
        <dbReference type="ChEBI" id="CHEBI:29105"/>
    </ligand>
</feature>
<gene>
    <name evidence="7 9" type="primary">hutI</name>
    <name evidence="9" type="ORF">GCM10023184_21990</name>
</gene>
<dbReference type="EC" id="3.5.2.7" evidence="1 7"/>
<keyword evidence="4 7" id="KW-0369">Histidine metabolism</keyword>
<dbReference type="EMBL" id="BAABGY010000007">
    <property type="protein sequence ID" value="GAA4330694.1"/>
    <property type="molecule type" value="Genomic_DNA"/>
</dbReference>
<feature type="binding site" evidence="7">
    <location>
        <position position="249"/>
    </location>
    <ligand>
        <name>Fe(3+)</name>
        <dbReference type="ChEBI" id="CHEBI:29034"/>
    </ligand>
</feature>
<evidence type="ECO:0000256" key="7">
    <source>
        <dbReference type="HAMAP-Rule" id="MF_00372"/>
    </source>
</evidence>
<dbReference type="InterPro" id="IPR005920">
    <property type="entry name" value="HutI"/>
</dbReference>
<comment type="similarity">
    <text evidence="7">Belongs to the metallo-dependent hydrolases superfamily. HutI family.</text>
</comment>
<dbReference type="InterPro" id="IPR011059">
    <property type="entry name" value="Metal-dep_hydrolase_composite"/>
</dbReference>
<feature type="binding site" evidence="7">
    <location>
        <position position="328"/>
    </location>
    <ligand>
        <name>4-imidazolone-5-propanoate</name>
        <dbReference type="ChEBI" id="CHEBI:77893"/>
    </ligand>
</feature>
<feature type="binding site" evidence="7">
    <location>
        <position position="323"/>
    </location>
    <ligand>
        <name>Fe(3+)</name>
        <dbReference type="ChEBI" id="CHEBI:29034"/>
    </ligand>
</feature>
<dbReference type="InterPro" id="IPR006680">
    <property type="entry name" value="Amidohydro-rel"/>
</dbReference>
<feature type="binding site" evidence="7">
    <location>
        <position position="88"/>
    </location>
    <ligand>
        <name>4-imidazolone-5-propanoate</name>
        <dbReference type="ChEBI" id="CHEBI:77893"/>
    </ligand>
</feature>
<proteinExistence type="inferred from homology"/>
<feature type="binding site" evidence="7">
    <location>
        <position position="151"/>
    </location>
    <ligand>
        <name>N-formimidoyl-L-glutamate</name>
        <dbReference type="ChEBI" id="CHEBI:58928"/>
    </ligand>
</feature>
<keyword evidence="6 7" id="KW-0408">Iron</keyword>
<evidence type="ECO:0000256" key="6">
    <source>
        <dbReference type="ARBA" id="ARBA00023004"/>
    </source>
</evidence>
<keyword evidence="5 7" id="KW-0862">Zinc</keyword>
<protein>
    <recommendedName>
        <fullName evidence="1 7">Imidazolonepropionase</fullName>
        <ecNumber evidence="1 7">3.5.2.7</ecNumber>
    </recommendedName>
    <alternativeName>
        <fullName evidence="7">Imidazolone-5-propionate hydrolase</fullName>
    </alternativeName>
</protein>
<dbReference type="HAMAP" id="MF_00372">
    <property type="entry name" value="HutI"/>
    <property type="match status" value="1"/>
</dbReference>
<comment type="subcellular location">
    <subcellularLocation>
        <location evidence="7">Cytoplasm</location>
    </subcellularLocation>
</comment>
<feature type="binding site" evidence="7">
    <location>
        <position position="184"/>
    </location>
    <ligand>
        <name>4-imidazolone-5-propanoate</name>
        <dbReference type="ChEBI" id="CHEBI:77893"/>
    </ligand>
</feature>